<gene>
    <name evidence="8" type="ORF">ACG02S_03295</name>
</gene>
<name>A0ABW7EHH6_9BURK</name>
<feature type="compositionally biased region" description="Low complexity" evidence="5">
    <location>
        <begin position="82"/>
        <end position="101"/>
    </location>
</feature>
<evidence type="ECO:0000256" key="3">
    <source>
        <dbReference type="ARBA" id="ARBA00022989"/>
    </source>
</evidence>
<evidence type="ECO:0000256" key="5">
    <source>
        <dbReference type="SAM" id="MobiDB-lite"/>
    </source>
</evidence>
<sequence>MLTLTALATALTWTLSSQHVLAQAAEAPKPAAGLERAQKAADAVFHWIKLNGEKGATRQGGAPAPSPAPAAAPAPPPPAPRKPIQAAAPKPAPAPAALAPRPEPSTVAIAETATTPPPAAVPEPAAGPAPAATATVEPDPEPGPVVLAAAAPSPTAAAPLATAARVTQPASAPAEPEEAQLKLLTKVEPAIPRQLLTQSIRNGFAQVQFTVAPDGSVSKAQVLKASHVRLGSAAVDAIRQWRFAPIPRAREAAVQVAFNNDTE</sequence>
<keyword evidence="9" id="KW-1185">Reference proteome</keyword>
<dbReference type="SUPFAM" id="SSF74653">
    <property type="entry name" value="TolA/TonB C-terminal domain"/>
    <property type="match status" value="1"/>
</dbReference>
<keyword evidence="3" id="KW-1133">Transmembrane helix</keyword>
<dbReference type="Pfam" id="PF03544">
    <property type="entry name" value="TonB_C"/>
    <property type="match status" value="1"/>
</dbReference>
<dbReference type="InterPro" id="IPR006260">
    <property type="entry name" value="TonB/TolA_C"/>
</dbReference>
<dbReference type="InterPro" id="IPR037682">
    <property type="entry name" value="TonB_C"/>
</dbReference>
<dbReference type="RefSeq" id="WP_394469016.1">
    <property type="nucleotide sequence ID" value="NZ_JBIGHY010000001.1"/>
</dbReference>
<accession>A0ABW7EHH6</accession>
<dbReference type="Gene3D" id="3.30.2420.10">
    <property type="entry name" value="TonB"/>
    <property type="match status" value="1"/>
</dbReference>
<evidence type="ECO:0000256" key="1">
    <source>
        <dbReference type="ARBA" id="ARBA00004167"/>
    </source>
</evidence>
<feature type="region of interest" description="Disordered" evidence="5">
    <location>
        <begin position="115"/>
        <end position="147"/>
    </location>
</feature>
<feature type="signal peptide" evidence="6">
    <location>
        <begin position="1"/>
        <end position="22"/>
    </location>
</feature>
<dbReference type="NCBIfam" id="TIGR01352">
    <property type="entry name" value="tonB_Cterm"/>
    <property type="match status" value="1"/>
</dbReference>
<evidence type="ECO:0000259" key="7">
    <source>
        <dbReference type="Pfam" id="PF03544"/>
    </source>
</evidence>
<feature type="compositionally biased region" description="Pro residues" evidence="5">
    <location>
        <begin position="115"/>
        <end position="127"/>
    </location>
</feature>
<dbReference type="EMBL" id="JBIGHY010000001">
    <property type="protein sequence ID" value="MFG6412920.1"/>
    <property type="molecule type" value="Genomic_DNA"/>
</dbReference>
<feature type="compositionally biased region" description="Low complexity" evidence="5">
    <location>
        <begin position="128"/>
        <end position="137"/>
    </location>
</feature>
<keyword evidence="6" id="KW-0732">Signal</keyword>
<dbReference type="Proteomes" id="UP001606300">
    <property type="component" value="Unassembled WGS sequence"/>
</dbReference>
<comment type="subcellular location">
    <subcellularLocation>
        <location evidence="1">Membrane</location>
        <topology evidence="1">Single-pass membrane protein</topology>
    </subcellularLocation>
</comment>
<evidence type="ECO:0000313" key="8">
    <source>
        <dbReference type="EMBL" id="MFG6412920.1"/>
    </source>
</evidence>
<feature type="chain" id="PRO_5045459366" evidence="6">
    <location>
        <begin position="23"/>
        <end position="263"/>
    </location>
</feature>
<evidence type="ECO:0000256" key="6">
    <source>
        <dbReference type="SAM" id="SignalP"/>
    </source>
</evidence>
<feature type="domain" description="TonB C-terminal" evidence="7">
    <location>
        <begin position="202"/>
        <end position="256"/>
    </location>
</feature>
<feature type="region of interest" description="Disordered" evidence="5">
    <location>
        <begin position="52"/>
        <end position="101"/>
    </location>
</feature>
<reference evidence="8 9" key="1">
    <citation type="submission" date="2024-09" db="EMBL/GenBank/DDBJ databases">
        <title>Novel species of the genus Pelomonas and Roseateles isolated from streams.</title>
        <authorList>
            <person name="Lu H."/>
        </authorList>
    </citation>
    <scope>NUCLEOTIDE SEQUENCE [LARGE SCALE GENOMIC DNA]</scope>
    <source>
        <strain evidence="8 9">DC23W</strain>
    </source>
</reference>
<keyword evidence="4" id="KW-0472">Membrane</keyword>
<comment type="caution">
    <text evidence="8">The sequence shown here is derived from an EMBL/GenBank/DDBJ whole genome shotgun (WGS) entry which is preliminary data.</text>
</comment>
<evidence type="ECO:0000256" key="2">
    <source>
        <dbReference type="ARBA" id="ARBA00022692"/>
    </source>
</evidence>
<evidence type="ECO:0000313" key="9">
    <source>
        <dbReference type="Proteomes" id="UP001606300"/>
    </source>
</evidence>
<proteinExistence type="predicted"/>
<keyword evidence="2" id="KW-0812">Transmembrane</keyword>
<evidence type="ECO:0000256" key="4">
    <source>
        <dbReference type="ARBA" id="ARBA00023136"/>
    </source>
</evidence>
<protein>
    <submittedName>
        <fullName evidence="8">Energy transducer TonB</fullName>
    </submittedName>
</protein>
<organism evidence="8 9">
    <name type="scientific">Pelomonas dachongensis</name>
    <dbReference type="NCBI Taxonomy" id="3299029"/>
    <lineage>
        <taxon>Bacteria</taxon>
        <taxon>Pseudomonadati</taxon>
        <taxon>Pseudomonadota</taxon>
        <taxon>Betaproteobacteria</taxon>
        <taxon>Burkholderiales</taxon>
        <taxon>Sphaerotilaceae</taxon>
        <taxon>Roseateles</taxon>
    </lineage>
</organism>
<feature type="compositionally biased region" description="Pro residues" evidence="5">
    <location>
        <begin position="64"/>
        <end position="81"/>
    </location>
</feature>